<keyword evidence="2" id="KW-1185">Reference proteome</keyword>
<reference evidence="1" key="1">
    <citation type="journal article" date="2019" name="bioRxiv">
        <title>The Genome of the Zebra Mussel, Dreissena polymorpha: A Resource for Invasive Species Research.</title>
        <authorList>
            <person name="McCartney M.A."/>
            <person name="Auch B."/>
            <person name="Kono T."/>
            <person name="Mallez S."/>
            <person name="Zhang Y."/>
            <person name="Obille A."/>
            <person name="Becker A."/>
            <person name="Abrahante J.E."/>
            <person name="Garbe J."/>
            <person name="Badalamenti J.P."/>
            <person name="Herman A."/>
            <person name="Mangelson H."/>
            <person name="Liachko I."/>
            <person name="Sullivan S."/>
            <person name="Sone E.D."/>
            <person name="Koren S."/>
            <person name="Silverstein K.A.T."/>
            <person name="Beckman K.B."/>
            <person name="Gohl D.M."/>
        </authorList>
    </citation>
    <scope>NUCLEOTIDE SEQUENCE</scope>
    <source>
        <strain evidence="1">Duluth1</strain>
        <tissue evidence="1">Whole animal</tissue>
    </source>
</reference>
<evidence type="ECO:0000313" key="2">
    <source>
        <dbReference type="Proteomes" id="UP000828390"/>
    </source>
</evidence>
<name>A0A9D4G769_DREPO</name>
<sequence length="185" mass="20742">MILENWRLYTAAKRRPRHENRQLPQRPGIDQTVQIYSDPSNEMVKSKSCQPLIDSQVSSKHSSESSRSDKCFICNKVAVLIILNVVLILDNLSAVPVYLSVGGQIVSEQGPTAMLVQQQPPQINKTCVSCSVLNEFSDHGKLGMEKGTDDLCCLKADTSLVEFIIKVSFFKMADIWMTRLLQVQN</sequence>
<organism evidence="1 2">
    <name type="scientific">Dreissena polymorpha</name>
    <name type="common">Zebra mussel</name>
    <name type="synonym">Mytilus polymorpha</name>
    <dbReference type="NCBI Taxonomy" id="45954"/>
    <lineage>
        <taxon>Eukaryota</taxon>
        <taxon>Metazoa</taxon>
        <taxon>Spiralia</taxon>
        <taxon>Lophotrochozoa</taxon>
        <taxon>Mollusca</taxon>
        <taxon>Bivalvia</taxon>
        <taxon>Autobranchia</taxon>
        <taxon>Heteroconchia</taxon>
        <taxon>Euheterodonta</taxon>
        <taxon>Imparidentia</taxon>
        <taxon>Neoheterodontei</taxon>
        <taxon>Myida</taxon>
        <taxon>Dreissenoidea</taxon>
        <taxon>Dreissenidae</taxon>
        <taxon>Dreissena</taxon>
    </lineage>
</organism>
<evidence type="ECO:0000313" key="1">
    <source>
        <dbReference type="EMBL" id="KAH3811795.1"/>
    </source>
</evidence>
<dbReference type="AlphaFoldDB" id="A0A9D4G769"/>
<gene>
    <name evidence="1" type="ORF">DPMN_140210</name>
</gene>
<proteinExistence type="predicted"/>
<dbReference type="Proteomes" id="UP000828390">
    <property type="component" value="Unassembled WGS sequence"/>
</dbReference>
<reference evidence="1" key="2">
    <citation type="submission" date="2020-11" db="EMBL/GenBank/DDBJ databases">
        <authorList>
            <person name="McCartney M.A."/>
            <person name="Auch B."/>
            <person name="Kono T."/>
            <person name="Mallez S."/>
            <person name="Becker A."/>
            <person name="Gohl D.M."/>
            <person name="Silverstein K.A.T."/>
            <person name="Koren S."/>
            <person name="Bechman K.B."/>
            <person name="Herman A."/>
            <person name="Abrahante J.E."/>
            <person name="Garbe J."/>
        </authorList>
    </citation>
    <scope>NUCLEOTIDE SEQUENCE</scope>
    <source>
        <strain evidence="1">Duluth1</strain>
        <tissue evidence="1">Whole animal</tissue>
    </source>
</reference>
<accession>A0A9D4G769</accession>
<comment type="caution">
    <text evidence="1">The sequence shown here is derived from an EMBL/GenBank/DDBJ whole genome shotgun (WGS) entry which is preliminary data.</text>
</comment>
<protein>
    <submittedName>
        <fullName evidence="1">Uncharacterized protein</fullName>
    </submittedName>
</protein>
<dbReference type="EMBL" id="JAIWYP010000006">
    <property type="protein sequence ID" value="KAH3811795.1"/>
    <property type="molecule type" value="Genomic_DNA"/>
</dbReference>